<dbReference type="InterPro" id="IPR014914">
    <property type="entry name" value="RES_dom"/>
</dbReference>
<comment type="caution">
    <text evidence="2">The sequence shown here is derived from an EMBL/GenBank/DDBJ whole genome shotgun (WGS) entry which is preliminary data.</text>
</comment>
<dbReference type="EMBL" id="JAWXXV010000001">
    <property type="protein sequence ID" value="MDX5983069.1"/>
    <property type="molecule type" value="Genomic_DNA"/>
</dbReference>
<feature type="domain" description="RES" evidence="1">
    <location>
        <begin position="10"/>
        <end position="159"/>
    </location>
</feature>
<dbReference type="RefSeq" id="WP_231565015.1">
    <property type="nucleotide sequence ID" value="NZ_JAWXXV010000001.1"/>
</dbReference>
<organism evidence="2 3">
    <name type="scientific">Sphingomonas echinoides</name>
    <dbReference type="NCBI Taxonomy" id="59803"/>
    <lineage>
        <taxon>Bacteria</taxon>
        <taxon>Pseudomonadati</taxon>
        <taxon>Pseudomonadota</taxon>
        <taxon>Alphaproteobacteria</taxon>
        <taxon>Sphingomonadales</taxon>
        <taxon>Sphingomonadaceae</taxon>
        <taxon>Sphingomonas</taxon>
    </lineage>
</organism>
<keyword evidence="3" id="KW-1185">Reference proteome</keyword>
<evidence type="ECO:0000313" key="3">
    <source>
        <dbReference type="Proteomes" id="UP001279660"/>
    </source>
</evidence>
<evidence type="ECO:0000259" key="1">
    <source>
        <dbReference type="Pfam" id="PF08808"/>
    </source>
</evidence>
<sequence length="187" mass="20636">MATIATGKVLHRVHGATVAARWYGRKDATWRWDDPEGKFGVLYLGKTLVGPFAETLLRTPGDRDVLWDQVARRRAANFTIMRPIRLAKVHGPGLGWFKTTAAGVSADFDPVDNPGAYVVPQQISAEIYKSTSLDGIQYRSRFDSDELCIALFDRADAAISLGAEGVPIGKDWTQKLLADRGYTLIEL</sequence>
<name>A0ABU4PK12_9SPHN</name>
<evidence type="ECO:0000313" key="2">
    <source>
        <dbReference type="EMBL" id="MDX5983069.1"/>
    </source>
</evidence>
<accession>A0ABU4PK12</accession>
<gene>
    <name evidence="2" type="ORF">SIL82_02250</name>
</gene>
<dbReference type="Proteomes" id="UP001279660">
    <property type="component" value="Unassembled WGS sequence"/>
</dbReference>
<protein>
    <submittedName>
        <fullName evidence="2">RES family NAD+ phosphorylase</fullName>
    </submittedName>
</protein>
<reference evidence="2 3" key="1">
    <citation type="submission" date="2023-11" db="EMBL/GenBank/DDBJ databases">
        <title>MicrobeMod: A computational toolkit for identifying prokaryotic methylation and restriction-modification with nanopore sequencing.</title>
        <authorList>
            <person name="Crits-Christoph A."/>
            <person name="Kang S.C."/>
            <person name="Lee H."/>
            <person name="Ostrov N."/>
        </authorList>
    </citation>
    <scope>NUCLEOTIDE SEQUENCE [LARGE SCALE GENOMIC DNA]</scope>
    <source>
        <strain evidence="2 3">ATCC 14820</strain>
    </source>
</reference>
<proteinExistence type="predicted"/>
<dbReference type="Pfam" id="PF08808">
    <property type="entry name" value="RES"/>
    <property type="match status" value="1"/>
</dbReference>